<keyword evidence="3" id="KW-1185">Reference proteome</keyword>
<dbReference type="GeneTree" id="ENSGT00950000182917"/>
<keyword evidence="1" id="KW-0802">TPR repeat</keyword>
<dbReference type="PANTHER" id="PTHR31859:SF9">
    <property type="entry name" value="TETRATRICOPEPTIDE REPEAT PROTEIN 39B"/>
    <property type="match status" value="1"/>
</dbReference>
<sequence length="474" mass="53644">MASGSSPSVSDVVDQEDQEDCFNDAFDQLPPASSMDLPTALEECRVALDLFLNNRFNDALQMLTPWASNSIYHALGKATILGMQAMMTYESEDITIATTCAKEAIDTCCRFRKKLTVTETLSSIIGRQQDGFTEEEMHAELCYAECLLQRAALAFIQDENLISFIKGGMKIRSSYQIYKSCQNILQQSSVPQGKHFLHFQGGVSLGIGAFNLMLSMLPSRVLRLLEFVGFSGNKEYGLQELHKGASSSSIRSVLCTFVLLFHYTFISVVLGNGRCNIPEAEKLIQPYQKNYPKGALFLMYTARIEEVKGNIEEALVLFQRCNDSQKELVQLHHICFWEMMWCRAFLLDWQVAYRLASRLAIDSRWSKATYIYQKAAFLSLMSAEQQRVAGEQPEELFRQVPGFLQRIAGKSIPMEKFAVRKSRRYLGANPTKLVLPALEMMYLWNGFCIVGKRPDLIDRMLFVIEDAEVSLQAP</sequence>
<reference evidence="2" key="1">
    <citation type="submission" date="2025-08" db="UniProtKB">
        <authorList>
            <consortium name="Ensembl"/>
        </authorList>
    </citation>
    <scope>IDENTIFICATION</scope>
</reference>
<dbReference type="AlphaFoldDB" id="A0A8C4QNI6"/>
<proteinExistence type="predicted"/>
<evidence type="ECO:0000313" key="3">
    <source>
        <dbReference type="Proteomes" id="UP000694388"/>
    </source>
</evidence>
<dbReference type="PANTHER" id="PTHR31859">
    <property type="entry name" value="TETRATRICOPEPTIDE REPEAT PROTEIN 39 FAMILY MEMBER"/>
    <property type="match status" value="1"/>
</dbReference>
<dbReference type="Ensembl" id="ENSEBUT00000017769.1">
    <property type="protein sequence ID" value="ENSEBUP00000017193.1"/>
    <property type="gene ID" value="ENSEBUG00000010736.1"/>
</dbReference>
<organism evidence="2 3">
    <name type="scientific">Eptatretus burgeri</name>
    <name type="common">Inshore hagfish</name>
    <dbReference type="NCBI Taxonomy" id="7764"/>
    <lineage>
        <taxon>Eukaryota</taxon>
        <taxon>Metazoa</taxon>
        <taxon>Chordata</taxon>
        <taxon>Craniata</taxon>
        <taxon>Vertebrata</taxon>
        <taxon>Cyclostomata</taxon>
        <taxon>Myxini</taxon>
        <taxon>Myxiniformes</taxon>
        <taxon>Myxinidae</taxon>
        <taxon>Eptatretinae</taxon>
        <taxon>Eptatretus</taxon>
    </lineage>
</organism>
<dbReference type="InterPro" id="IPR019412">
    <property type="entry name" value="IML2/TPR_39"/>
</dbReference>
<protein>
    <submittedName>
        <fullName evidence="2">Tetratricopeptide repeat domain 39B</fullName>
    </submittedName>
</protein>
<dbReference type="Proteomes" id="UP000694388">
    <property type="component" value="Unplaced"/>
</dbReference>
<evidence type="ECO:0000313" key="2">
    <source>
        <dbReference type="Ensembl" id="ENSEBUP00000017193.1"/>
    </source>
</evidence>
<name>A0A8C4QNI6_EPTBU</name>
<reference evidence="2" key="2">
    <citation type="submission" date="2025-09" db="UniProtKB">
        <authorList>
            <consortium name="Ensembl"/>
        </authorList>
    </citation>
    <scope>IDENTIFICATION</scope>
</reference>
<dbReference type="Pfam" id="PF10300">
    <property type="entry name" value="Iml2-TPR_39"/>
    <property type="match status" value="1"/>
</dbReference>
<accession>A0A8C4QNI6</accession>
<evidence type="ECO:0000256" key="1">
    <source>
        <dbReference type="ARBA" id="ARBA00022803"/>
    </source>
</evidence>